<comment type="pathway">
    <text evidence="2">Protein modification; protein glycosylation.</text>
</comment>
<dbReference type="EMBL" id="OV121133">
    <property type="protein sequence ID" value="CAH0550492.1"/>
    <property type="molecule type" value="Genomic_DNA"/>
</dbReference>
<evidence type="ECO:0000256" key="7">
    <source>
        <dbReference type="ARBA" id="ARBA00022824"/>
    </source>
</evidence>
<evidence type="ECO:0000256" key="15">
    <source>
        <dbReference type="SAM" id="SignalP"/>
    </source>
</evidence>
<dbReference type="PANTHER" id="PTHR22760:SF1">
    <property type="entry name" value="DOL-P-MAN:MAN(7)GLCNAC(2)-PP-DOL ALPHA-1,6-MANNOSYLTRANSFERASE"/>
    <property type="match status" value="1"/>
</dbReference>
<keyword evidence="9 12" id="KW-0472">Membrane</keyword>
<feature type="region of interest" description="Disordered" evidence="14">
    <location>
        <begin position="708"/>
        <end position="741"/>
    </location>
</feature>
<gene>
    <name evidence="16" type="ORF">MELIAE_LOCUS3295</name>
</gene>
<comment type="function">
    <text evidence="10">Mannosyltransferase that operates in the biosynthetic pathway of dolichol-linked oligosaccharides, the glycan precursors employed in protein asparagine (N)-glycosylation. The assembly of dolichol-linked oligosaccharides begins on the cytosolic side of the endoplasmic reticulum membrane and finishes in its lumen. The sequential addition of sugars to dolichol pyrophosphate produces dolichol-linked oligosaccharides containing fourteen sugars, including two GlcNAcs, nine mannoses and three glucoses. Once assembled, the oligosaccharide is transferred from the lipid to nascent proteins by oligosaccharyltransferases. In the lumen of the endoplasmic reticulum, adds the eighth mannose residue in an alpha-1,6 linkage onto Man(7)GlcNAc(2)-PP-dolichol to produce Man(8)GlcNAc(2)-PP-dolichol.</text>
</comment>
<evidence type="ECO:0000256" key="5">
    <source>
        <dbReference type="ARBA" id="ARBA00022679"/>
    </source>
</evidence>
<evidence type="ECO:0000256" key="4">
    <source>
        <dbReference type="ARBA" id="ARBA00022676"/>
    </source>
</evidence>
<evidence type="ECO:0000256" key="10">
    <source>
        <dbReference type="ARBA" id="ARBA00044721"/>
    </source>
</evidence>
<evidence type="ECO:0000256" key="1">
    <source>
        <dbReference type="ARBA" id="ARBA00004477"/>
    </source>
</evidence>
<keyword evidence="13" id="KW-0175">Coiled coil</keyword>
<dbReference type="AlphaFoldDB" id="A0A9P0AYT5"/>
<feature type="coiled-coil region" evidence="13">
    <location>
        <begin position="815"/>
        <end position="842"/>
    </location>
</feature>
<keyword evidence="17" id="KW-1185">Reference proteome</keyword>
<evidence type="ECO:0000313" key="17">
    <source>
        <dbReference type="Proteomes" id="UP001154078"/>
    </source>
</evidence>
<dbReference type="InterPro" id="IPR005599">
    <property type="entry name" value="GPI_mannosylTrfase"/>
</dbReference>
<evidence type="ECO:0000256" key="2">
    <source>
        <dbReference type="ARBA" id="ARBA00004922"/>
    </source>
</evidence>
<dbReference type="GO" id="GO:0005789">
    <property type="term" value="C:endoplasmic reticulum membrane"/>
    <property type="evidence" value="ECO:0007669"/>
    <property type="project" value="UniProtKB-SubCell"/>
</dbReference>
<keyword evidence="4 12" id="KW-0328">Glycosyltransferase</keyword>
<feature type="region of interest" description="Disordered" evidence="14">
    <location>
        <begin position="511"/>
        <end position="556"/>
    </location>
</feature>
<evidence type="ECO:0000313" key="16">
    <source>
        <dbReference type="EMBL" id="CAH0550492.1"/>
    </source>
</evidence>
<evidence type="ECO:0000256" key="6">
    <source>
        <dbReference type="ARBA" id="ARBA00022692"/>
    </source>
</evidence>
<feature type="transmembrane region" description="Helical" evidence="12">
    <location>
        <begin position="303"/>
        <end position="323"/>
    </location>
</feature>
<name>A0A9P0AYT5_BRAAE</name>
<comment type="subcellular location">
    <subcellularLocation>
        <location evidence="1 12">Endoplasmic reticulum membrane</location>
        <topology evidence="1 12">Multi-pass membrane protein</topology>
    </subcellularLocation>
</comment>
<comment type="similarity">
    <text evidence="3 12">Belongs to the glycosyltransferase 22 family.</text>
</comment>
<comment type="catalytic activity">
    <reaction evidence="11">
        <text>an alpha-D-Man-(1-&gt;2)-alpha-D-Man-(1-&gt;2)-alpha-D-Man-(1-&gt;3)-[alpha-D-Man-(1-&gt;2)-alpha-D-Man-(1-&gt;3)-alpha-D-Man-(1-&gt;6)]-beta-D-Man-(1-&gt;4)-beta-D-GlcNAc-(1-&gt;4)-alpha-D-GlcNAc-diphospho-di-trans,poly-cis-dolichol + a di-trans,poly-cis-dolichyl beta-D-mannosyl phosphate = an alpha-D-Man-(1-&gt;2)-alpha-D-Man-(1-&gt;2)-alpha-D-Man-(1-&gt;3)-[alpha-D-Man-(1-&gt;2)-alpha-D-Man-(1-&gt;3)-[alpha-D-Man-(1-&gt;6)]-alpha-D-Man-(1-&gt;6)]-beta-D-Man-(1-&gt;4)-beta-D-GlcNAc-(1-&gt;4)-alpha-D-GlcNAc-diphospho-di-trans,poly-cis-dolichol + a di-trans,poly-cis-dolichyl phosphate + H(+)</text>
        <dbReference type="Rhea" id="RHEA:29535"/>
        <dbReference type="Rhea" id="RHEA-COMP:19498"/>
        <dbReference type="Rhea" id="RHEA-COMP:19501"/>
        <dbReference type="Rhea" id="RHEA-COMP:19518"/>
        <dbReference type="Rhea" id="RHEA-COMP:19519"/>
        <dbReference type="ChEBI" id="CHEBI:15378"/>
        <dbReference type="ChEBI" id="CHEBI:57683"/>
        <dbReference type="ChEBI" id="CHEBI:58211"/>
        <dbReference type="ChEBI" id="CHEBI:132517"/>
        <dbReference type="ChEBI" id="CHEBI:132519"/>
        <dbReference type="EC" id="2.4.1.260"/>
    </reaction>
    <physiologicalReaction direction="left-to-right" evidence="11">
        <dbReference type="Rhea" id="RHEA:29536"/>
    </physiologicalReaction>
</comment>
<accession>A0A9P0AYT5</accession>
<keyword evidence="5" id="KW-0808">Transferase</keyword>
<feature type="transmembrane region" description="Helical" evidence="12">
    <location>
        <begin position="282"/>
        <end position="297"/>
    </location>
</feature>
<dbReference type="Pfam" id="PF03901">
    <property type="entry name" value="Glyco_transf_22"/>
    <property type="match status" value="1"/>
</dbReference>
<feature type="signal peptide" evidence="15">
    <location>
        <begin position="1"/>
        <end position="18"/>
    </location>
</feature>
<dbReference type="GO" id="GO:0006487">
    <property type="term" value="P:protein N-linked glycosylation"/>
    <property type="evidence" value="ECO:0007669"/>
    <property type="project" value="TreeGrafter"/>
</dbReference>
<feature type="transmembrane region" description="Helical" evidence="12">
    <location>
        <begin position="330"/>
        <end position="354"/>
    </location>
</feature>
<feature type="transmembrane region" description="Helical" evidence="12">
    <location>
        <begin position="250"/>
        <end position="275"/>
    </location>
</feature>
<proteinExistence type="inferred from homology"/>
<keyword evidence="8 12" id="KW-1133">Transmembrane helix</keyword>
<feature type="transmembrane region" description="Helical" evidence="12">
    <location>
        <begin position="116"/>
        <end position="134"/>
    </location>
</feature>
<evidence type="ECO:0000256" key="14">
    <source>
        <dbReference type="SAM" id="MobiDB-lite"/>
    </source>
</evidence>
<feature type="transmembrane region" description="Helical" evidence="12">
    <location>
        <begin position="199"/>
        <end position="222"/>
    </location>
</feature>
<sequence>MKMSQLMLIIALAHLVYCPFTKVEESFNLQAMHDILYHRFNLTQYDHHDFPGVVPRTFIGPLFVSILSSPFIFLLKLLDINKFWAQYIVRTILATCVITSFSILSKTLEKQFGTRWLLWFTAITVTQSHFMFYLSRPLPNTFVLPLVLLALDGWINNSQKKFVLFAGASIIIFRSELVMLFGILLLYDLYHKRITLKRLLQIAVPGGIGFLGLSVVIDSIFWNRPLWPEGEVLWFNAILNRSSDYGTSPFLWYFYSAIPRGMAASLLLVPIGFFLDERVRRLVVPALLFVLVYSVLPHKELRFIMYVYPLLNVAAATACHRIWQNRDKTPLYYILSLGAMGHLIANILFTLFLLSISGTNYPGGAAISHLHRLARDDVNVTVHISNLAAQTGVSRFTEINEDWIYSKKENLSVGDSELYEFTHLIAEAKSKFSSNLKPYAATHDIIDTIEAFHQISFNYLTIPPVKIKTKPVLYILKRRDNYKDFLQIQLDNSNEDQTSDEVFDQMLARKEGNGEENLGGYEEMTEENNDNLEDSEEVDDVEEDVDSKMSQETKEANELKKASIEKKDKEKIIIKEEIKIKIPKEEDIEMFNEESNEKVKKKEKLEEIKAKFSKKQKIVQKPKSEEIKDVPVLNNRKNKKFKKTSMETEENISEPLIKREEPSKCKYLEPKVTNDEFEERLIKELNIVDVVDNLKAASKTAYEKCLEEENKQKNEANVEKEKESSKLNRFKEYRKSKSVETSIKEDRFYKIKNEKKSRSFDDDDQPNTKSGESKHHVKMNIRKIIQKYRRKKMDEPEPEIVLPKEKPNTKEKLKKLIEEERLKQEREELHKIQKQILDIIENNPNIANKEVIKAKIQETIINELVNLIDYKVREHPEVKVKANNIKDTLEKKKTLIPTRLLDEKPKKVPKIHQKLHKALTEENEDITAESMQEEYLQSDEEYEVGEIDMHPAQMKNIKAEDYSDKKNELFDDDAYRKYKKTHEKIDDLMVIIDEIVDTIEITDEDSNEYR</sequence>
<dbReference type="EC" id="2.4.1.-" evidence="12"/>
<keyword evidence="15" id="KW-0732">Signal</keyword>
<evidence type="ECO:0000256" key="3">
    <source>
        <dbReference type="ARBA" id="ARBA00007063"/>
    </source>
</evidence>
<feature type="transmembrane region" description="Helical" evidence="12">
    <location>
        <begin position="162"/>
        <end position="187"/>
    </location>
</feature>
<keyword evidence="6 12" id="KW-0812">Transmembrane</keyword>
<reference evidence="16" key="1">
    <citation type="submission" date="2021-12" db="EMBL/GenBank/DDBJ databases">
        <authorList>
            <person name="King R."/>
        </authorList>
    </citation>
    <scope>NUCLEOTIDE SEQUENCE</scope>
</reference>
<evidence type="ECO:0000256" key="9">
    <source>
        <dbReference type="ARBA" id="ARBA00023136"/>
    </source>
</evidence>
<evidence type="ECO:0000256" key="11">
    <source>
        <dbReference type="ARBA" id="ARBA00048899"/>
    </source>
</evidence>
<dbReference type="PANTHER" id="PTHR22760">
    <property type="entry name" value="GLYCOSYLTRANSFERASE"/>
    <property type="match status" value="1"/>
</dbReference>
<dbReference type="GO" id="GO:0052917">
    <property type="term" value="F:dol-P-Man:Man(7)GlcNAc(2)-PP-Dol alpha-1,6-mannosyltransferase activity"/>
    <property type="evidence" value="ECO:0007669"/>
    <property type="project" value="UniProtKB-EC"/>
</dbReference>
<evidence type="ECO:0000256" key="12">
    <source>
        <dbReference type="RuleBase" id="RU363075"/>
    </source>
</evidence>
<feature type="compositionally biased region" description="Acidic residues" evidence="14">
    <location>
        <begin position="523"/>
        <end position="545"/>
    </location>
</feature>
<feature type="compositionally biased region" description="Basic and acidic residues" evidence="14">
    <location>
        <begin position="546"/>
        <end position="556"/>
    </location>
</feature>
<feature type="region of interest" description="Disordered" evidence="14">
    <location>
        <begin position="754"/>
        <end position="778"/>
    </location>
</feature>
<feature type="chain" id="PRO_5040302374" description="Mannosyltransferase" evidence="15">
    <location>
        <begin position="19"/>
        <end position="1010"/>
    </location>
</feature>
<organism evidence="16 17">
    <name type="scientific">Brassicogethes aeneus</name>
    <name type="common">Rape pollen beetle</name>
    <name type="synonym">Meligethes aeneus</name>
    <dbReference type="NCBI Taxonomy" id="1431903"/>
    <lineage>
        <taxon>Eukaryota</taxon>
        <taxon>Metazoa</taxon>
        <taxon>Ecdysozoa</taxon>
        <taxon>Arthropoda</taxon>
        <taxon>Hexapoda</taxon>
        <taxon>Insecta</taxon>
        <taxon>Pterygota</taxon>
        <taxon>Neoptera</taxon>
        <taxon>Endopterygota</taxon>
        <taxon>Coleoptera</taxon>
        <taxon>Polyphaga</taxon>
        <taxon>Cucujiformia</taxon>
        <taxon>Nitidulidae</taxon>
        <taxon>Meligethinae</taxon>
        <taxon>Brassicogethes</taxon>
    </lineage>
</organism>
<feature type="transmembrane region" description="Helical" evidence="12">
    <location>
        <begin position="87"/>
        <end position="104"/>
    </location>
</feature>
<evidence type="ECO:0000256" key="13">
    <source>
        <dbReference type="SAM" id="Coils"/>
    </source>
</evidence>
<evidence type="ECO:0000256" key="8">
    <source>
        <dbReference type="ARBA" id="ARBA00022989"/>
    </source>
</evidence>
<protein>
    <recommendedName>
        <fullName evidence="12">Mannosyltransferase</fullName>
        <ecNumber evidence="12">2.4.1.-</ecNumber>
    </recommendedName>
</protein>
<dbReference type="Proteomes" id="UP001154078">
    <property type="component" value="Chromosome 2"/>
</dbReference>
<keyword evidence="7 12" id="KW-0256">Endoplasmic reticulum</keyword>